<dbReference type="Pfam" id="PF03732">
    <property type="entry name" value="Retrotrans_gag"/>
    <property type="match status" value="1"/>
</dbReference>
<evidence type="ECO:0000259" key="2">
    <source>
        <dbReference type="Pfam" id="PF03732"/>
    </source>
</evidence>
<accession>A0A6P5GDI9</accession>
<keyword evidence="3" id="KW-1185">Reference proteome</keyword>
<protein>
    <submittedName>
        <fullName evidence="4">Uncharacterized protein LOC109721002 isoform X1</fullName>
    </submittedName>
</protein>
<dbReference type="InterPro" id="IPR005162">
    <property type="entry name" value="Retrotrans_gag_dom"/>
</dbReference>
<evidence type="ECO:0000256" key="1">
    <source>
        <dbReference type="SAM" id="MobiDB-lite"/>
    </source>
</evidence>
<organism evidence="3 4">
    <name type="scientific">Ananas comosus</name>
    <name type="common">Pineapple</name>
    <name type="synonym">Ananas ananas</name>
    <dbReference type="NCBI Taxonomy" id="4615"/>
    <lineage>
        <taxon>Eukaryota</taxon>
        <taxon>Viridiplantae</taxon>
        <taxon>Streptophyta</taxon>
        <taxon>Embryophyta</taxon>
        <taxon>Tracheophyta</taxon>
        <taxon>Spermatophyta</taxon>
        <taxon>Magnoliopsida</taxon>
        <taxon>Liliopsida</taxon>
        <taxon>Poales</taxon>
        <taxon>Bromeliaceae</taxon>
        <taxon>Bromelioideae</taxon>
        <taxon>Ananas</taxon>
    </lineage>
</organism>
<evidence type="ECO:0000313" key="3">
    <source>
        <dbReference type="Proteomes" id="UP000515123"/>
    </source>
</evidence>
<feature type="compositionally biased region" description="Low complexity" evidence="1">
    <location>
        <begin position="105"/>
        <end position="124"/>
    </location>
</feature>
<feature type="region of interest" description="Disordered" evidence="1">
    <location>
        <begin position="316"/>
        <end position="356"/>
    </location>
</feature>
<feature type="compositionally biased region" description="Basic and acidic residues" evidence="1">
    <location>
        <begin position="316"/>
        <end position="328"/>
    </location>
</feature>
<dbReference type="OrthoDB" id="8068363at2759"/>
<evidence type="ECO:0000313" key="4">
    <source>
        <dbReference type="RefSeq" id="XP_020103978.1"/>
    </source>
</evidence>
<dbReference type="PANTHER" id="PTHR15503">
    <property type="entry name" value="LDOC1 RELATED"/>
    <property type="match status" value="1"/>
</dbReference>
<gene>
    <name evidence="4" type="primary">LOC109721002</name>
</gene>
<dbReference type="AlphaFoldDB" id="A0A6P5GDI9"/>
<dbReference type="PANTHER" id="PTHR15503:SF45">
    <property type="entry name" value="RNA-DIRECTED DNA POLYMERASE HOMOLOG"/>
    <property type="match status" value="1"/>
</dbReference>
<feature type="domain" description="Retrotransposon gag" evidence="2">
    <location>
        <begin position="191"/>
        <end position="288"/>
    </location>
</feature>
<proteinExistence type="predicted"/>
<dbReference type="Proteomes" id="UP000515123">
    <property type="component" value="Linkage group 15"/>
</dbReference>
<dbReference type="GeneID" id="109721002"/>
<reference evidence="3" key="1">
    <citation type="journal article" date="2015" name="Nat. Genet.">
        <title>The pineapple genome and the evolution of CAM photosynthesis.</title>
        <authorList>
            <person name="Ming R."/>
            <person name="VanBuren R."/>
            <person name="Wai C.M."/>
            <person name="Tang H."/>
            <person name="Schatz M.C."/>
            <person name="Bowers J.E."/>
            <person name="Lyons E."/>
            <person name="Wang M.L."/>
            <person name="Chen J."/>
            <person name="Biggers E."/>
            <person name="Zhang J."/>
            <person name="Huang L."/>
            <person name="Zhang L."/>
            <person name="Miao W."/>
            <person name="Zhang J."/>
            <person name="Ye Z."/>
            <person name="Miao C."/>
            <person name="Lin Z."/>
            <person name="Wang H."/>
            <person name="Zhou H."/>
            <person name="Yim W.C."/>
            <person name="Priest H.D."/>
            <person name="Zheng C."/>
            <person name="Woodhouse M."/>
            <person name="Edger P.P."/>
            <person name="Guyot R."/>
            <person name="Guo H.B."/>
            <person name="Guo H."/>
            <person name="Zheng G."/>
            <person name="Singh R."/>
            <person name="Sharma A."/>
            <person name="Min X."/>
            <person name="Zheng Y."/>
            <person name="Lee H."/>
            <person name="Gurtowski J."/>
            <person name="Sedlazeck F.J."/>
            <person name="Harkess A."/>
            <person name="McKain M.R."/>
            <person name="Liao Z."/>
            <person name="Fang J."/>
            <person name="Liu J."/>
            <person name="Zhang X."/>
            <person name="Zhang Q."/>
            <person name="Hu W."/>
            <person name="Qin Y."/>
            <person name="Wang K."/>
            <person name="Chen L.Y."/>
            <person name="Shirley N."/>
            <person name="Lin Y.R."/>
            <person name="Liu L.Y."/>
            <person name="Hernandez A.G."/>
            <person name="Wright C.L."/>
            <person name="Bulone V."/>
            <person name="Tuskan G.A."/>
            <person name="Heath K."/>
            <person name="Zee F."/>
            <person name="Moore P.H."/>
            <person name="Sunkar R."/>
            <person name="Leebens-Mack J.H."/>
            <person name="Mockler T."/>
            <person name="Bennetzen J.L."/>
            <person name="Freeling M."/>
            <person name="Sankoff D."/>
            <person name="Paterson A.H."/>
            <person name="Zhu X."/>
            <person name="Yang X."/>
            <person name="Smith J.A."/>
            <person name="Cushman J.C."/>
            <person name="Paull R.E."/>
            <person name="Yu Q."/>
        </authorList>
    </citation>
    <scope>NUCLEOTIDE SEQUENCE [LARGE SCALE GENOMIC DNA]</scope>
    <source>
        <strain evidence="3">cv. F153</strain>
    </source>
</reference>
<feature type="compositionally biased region" description="Basic and acidic residues" evidence="1">
    <location>
        <begin position="20"/>
        <end position="33"/>
    </location>
</feature>
<reference evidence="4" key="2">
    <citation type="submission" date="2025-08" db="UniProtKB">
        <authorList>
            <consortium name="RefSeq"/>
        </authorList>
    </citation>
    <scope>IDENTIFICATION</scope>
    <source>
        <tissue evidence="4">Leaf</tissue>
    </source>
</reference>
<feature type="region of interest" description="Disordered" evidence="1">
    <location>
        <begin position="94"/>
        <end position="124"/>
    </location>
</feature>
<dbReference type="InterPro" id="IPR032567">
    <property type="entry name" value="RTL1-rel"/>
</dbReference>
<sequence length="380" mass="43402">MSSGVVINWVHRKSLPSGRSRREVAEGPTKKDLVGVMAPRRSTRSTQASPPRMPEQSGFDEVRELRAQVTALARSMQRQEERIERLQDLVSRQATAAAPVSQDMPAPAASATASPVPATTPPVAAGPSFPDKAALEAEQERSLTVLTAFMKFNPLMFDGDVKDPWAMESWLTSMEVLFEDIYTLEQDKVYLAAHCFERSAQVWWKRVKKNRSPNLPPITWNEFRDLLFMEHFPDSDKRKMKEDFCKLRQENRSVREYEWEFSHLVNCVLSMIHGDRDRAECFERGLRPEIFEVIHAFKLKTFEEVLERGNAIARDERDSFEREKEREKGKKRTTSGSGGQSSSKRPPRYPQAQSKYQGPSICVICGGNYRPSTCSQRKGR</sequence>
<dbReference type="RefSeq" id="XP_020103978.1">
    <property type="nucleotide sequence ID" value="XM_020248389.1"/>
</dbReference>
<feature type="region of interest" description="Disordered" evidence="1">
    <location>
        <begin position="1"/>
        <end position="59"/>
    </location>
</feature>
<name>A0A6P5GDI9_ANACO</name>